<dbReference type="Proteomes" id="UP001198402">
    <property type="component" value="Unassembled WGS sequence"/>
</dbReference>
<protein>
    <recommendedName>
        <fullName evidence="3">DinB superfamily protein</fullName>
    </recommendedName>
</protein>
<organism evidence="1 2">
    <name type="scientific">Winogradskyella vincentii</name>
    <dbReference type="NCBI Taxonomy" id="2877122"/>
    <lineage>
        <taxon>Bacteria</taxon>
        <taxon>Pseudomonadati</taxon>
        <taxon>Bacteroidota</taxon>
        <taxon>Flavobacteriia</taxon>
        <taxon>Flavobacteriales</taxon>
        <taxon>Flavobacteriaceae</taxon>
        <taxon>Winogradskyella</taxon>
    </lineage>
</organism>
<evidence type="ECO:0000313" key="2">
    <source>
        <dbReference type="Proteomes" id="UP001198402"/>
    </source>
</evidence>
<keyword evidence="2" id="KW-1185">Reference proteome</keyword>
<dbReference type="EMBL" id="JAIUJS010000004">
    <property type="protein sequence ID" value="MCA0153561.1"/>
    <property type="molecule type" value="Genomic_DNA"/>
</dbReference>
<name>A0ABS7Y1T8_9FLAO</name>
<accession>A0ABS7Y1T8</accession>
<proteinExistence type="predicted"/>
<dbReference type="InterPro" id="IPR034660">
    <property type="entry name" value="DinB/YfiT-like"/>
</dbReference>
<gene>
    <name evidence="1" type="ORF">LBV24_10065</name>
</gene>
<evidence type="ECO:0000313" key="1">
    <source>
        <dbReference type="EMBL" id="MCA0153561.1"/>
    </source>
</evidence>
<dbReference type="RefSeq" id="WP_224478518.1">
    <property type="nucleotide sequence ID" value="NZ_JAIUJS010000004.1"/>
</dbReference>
<dbReference type="Gene3D" id="1.20.120.450">
    <property type="entry name" value="dinb family like domain"/>
    <property type="match status" value="1"/>
</dbReference>
<dbReference type="SUPFAM" id="SSF109854">
    <property type="entry name" value="DinB/YfiT-like putative metalloenzymes"/>
    <property type="match status" value="1"/>
</dbReference>
<evidence type="ECO:0008006" key="3">
    <source>
        <dbReference type="Google" id="ProtNLM"/>
    </source>
</evidence>
<sequence>MKIIFVFIVLAFSNVLLCQSEEQLPYYEIPEYSEEFTAGTISARMVDALGFRFYWATNNLTEQDLKFKATEEGRTTRETIKHIYDLSKIIVNSTLKKPNDRTNEELNYSEMRSKTLVNLKTAADILRDSDDISQFNIIFGDQKIPFWNQVNGPISDGIWHCGQIAIYRRTTGNPINPKVNHFTGKVKS</sequence>
<comment type="caution">
    <text evidence="1">The sequence shown here is derived from an EMBL/GenBank/DDBJ whole genome shotgun (WGS) entry which is preliminary data.</text>
</comment>
<reference evidence="2" key="1">
    <citation type="submission" date="2023-07" db="EMBL/GenBank/DDBJ databases">
        <authorList>
            <person name="Yue Y."/>
        </authorList>
    </citation>
    <scope>NUCLEOTIDE SEQUENCE [LARGE SCALE GENOMIC DNA]</scope>
    <source>
        <strain evidence="2">2Y89</strain>
    </source>
</reference>